<name>A0ABW7Q8R4_9MICO</name>
<comment type="caution">
    <text evidence="1">The sequence shown here is derived from an EMBL/GenBank/DDBJ whole genome shotgun (WGS) entry which is preliminary data.</text>
</comment>
<proteinExistence type="predicted"/>
<accession>A0ABW7Q8R4</accession>
<dbReference type="Proteomes" id="UP001610861">
    <property type="component" value="Unassembled WGS sequence"/>
</dbReference>
<sequence>MADLLQREYNLPVIRVTTTQKHAGALVTVAAVLNRYGEQIVVRSVDVPLTRFGLGRASTRRLQVPPEVIDLLAPRDAARGRDWPQADPQWEAWLHLVKPYGLLGAIPWERDLTTRLGRPIARLPDVLPSPQPPHDRFLVGVLADAPGVGAKAIMKLADALVRGVGRRLKVLVVVTSEGRRRLEDELAASGVDHELRIIRRGRSSASVLDLAADALAGQALDGVHFIMRATTLNTHGALVSHKIERSPLMPFGDVASFLTRLGAPLASFSRPPGLWDDFGLRLLVDSLGSNRAGPVLLHDPAAEPGGESLSKVYEILSGAVDGRLVPSPAQTVFIQPAALEPDDFSAKLVTQNTWVGAEGSVLPAAEPPVLRAVLDPAPVGVDAVTPQWWAAAQRFLEQRNTDLTRFQTSSSMRGLTDVEEARFSGAKRGLADASAILEDFLRSER</sequence>
<evidence type="ECO:0000313" key="1">
    <source>
        <dbReference type="EMBL" id="MFH8251041.1"/>
    </source>
</evidence>
<dbReference type="RefSeq" id="WP_397556482.1">
    <property type="nucleotide sequence ID" value="NZ_JBIQWL010000003.1"/>
</dbReference>
<protein>
    <submittedName>
        <fullName evidence="1">Uncharacterized protein</fullName>
    </submittedName>
</protein>
<keyword evidence="2" id="KW-1185">Reference proteome</keyword>
<dbReference type="EMBL" id="JBIQWL010000003">
    <property type="protein sequence ID" value="MFH8251041.1"/>
    <property type="molecule type" value="Genomic_DNA"/>
</dbReference>
<evidence type="ECO:0000313" key="2">
    <source>
        <dbReference type="Proteomes" id="UP001610861"/>
    </source>
</evidence>
<reference evidence="1 2" key="1">
    <citation type="submission" date="2024-09" db="EMBL/GenBank/DDBJ databases">
        <authorList>
            <person name="Pan X."/>
        </authorList>
    </citation>
    <scope>NUCLEOTIDE SEQUENCE [LARGE SCALE GENOMIC DNA]</scope>
    <source>
        <strain evidence="1 2">B2969</strain>
    </source>
</reference>
<organism evidence="1 2">
    <name type="scientific">Microbacterium alkaliflavum</name>
    <dbReference type="NCBI Taxonomy" id="3248839"/>
    <lineage>
        <taxon>Bacteria</taxon>
        <taxon>Bacillati</taxon>
        <taxon>Actinomycetota</taxon>
        <taxon>Actinomycetes</taxon>
        <taxon>Micrococcales</taxon>
        <taxon>Microbacteriaceae</taxon>
        <taxon>Microbacterium</taxon>
    </lineage>
</organism>
<gene>
    <name evidence="1" type="ORF">ACH3VR_11790</name>
</gene>